<evidence type="ECO:0000256" key="1">
    <source>
        <dbReference type="SAM" id="MobiDB-lite"/>
    </source>
</evidence>
<proteinExistence type="predicted"/>
<accession>A0A6H5H232</accession>
<dbReference type="EMBL" id="CADCXU010021775">
    <property type="protein sequence ID" value="CAB0009404.1"/>
    <property type="molecule type" value="Genomic_DNA"/>
</dbReference>
<feature type="compositionally biased region" description="Gly residues" evidence="1">
    <location>
        <begin position="36"/>
        <end position="52"/>
    </location>
</feature>
<evidence type="ECO:0000313" key="2">
    <source>
        <dbReference type="EMBL" id="CAB0009404.1"/>
    </source>
</evidence>
<evidence type="ECO:0000313" key="3">
    <source>
        <dbReference type="EMBL" id="CAB0009405.1"/>
    </source>
</evidence>
<gene>
    <name evidence="2" type="ORF">NTEN_LOCUS14555</name>
    <name evidence="3" type="ORF">NTEN_LOCUS14556</name>
</gene>
<organism evidence="2 4">
    <name type="scientific">Nesidiocoris tenuis</name>
    <dbReference type="NCBI Taxonomy" id="355587"/>
    <lineage>
        <taxon>Eukaryota</taxon>
        <taxon>Metazoa</taxon>
        <taxon>Ecdysozoa</taxon>
        <taxon>Arthropoda</taxon>
        <taxon>Hexapoda</taxon>
        <taxon>Insecta</taxon>
        <taxon>Pterygota</taxon>
        <taxon>Neoptera</taxon>
        <taxon>Paraneoptera</taxon>
        <taxon>Hemiptera</taxon>
        <taxon>Heteroptera</taxon>
        <taxon>Panheteroptera</taxon>
        <taxon>Cimicomorpha</taxon>
        <taxon>Miridae</taxon>
        <taxon>Dicyphina</taxon>
        <taxon>Nesidiocoris</taxon>
    </lineage>
</organism>
<name>A0A6H5H232_9HEMI</name>
<feature type="non-terminal residue" evidence="2">
    <location>
        <position position="115"/>
    </location>
</feature>
<dbReference type="Proteomes" id="UP000479000">
    <property type="component" value="Unassembled WGS sequence"/>
</dbReference>
<feature type="compositionally biased region" description="Basic residues" evidence="1">
    <location>
        <begin position="1"/>
        <end position="34"/>
    </location>
</feature>
<feature type="region of interest" description="Disordered" evidence="1">
    <location>
        <begin position="1"/>
        <end position="53"/>
    </location>
</feature>
<sequence>MRMTRRGRWARRRWVRTRRMRRRRRRRRTRRRRGGGGEGEGGGGEGGGGGAAGIRIWISQNDHNMGGRANPTWPRSCDGPGSRSLIVLLTWKMNQTGESDMEKDSPRCCSARLEV</sequence>
<protein>
    <submittedName>
        <fullName evidence="2">Uncharacterized protein</fullName>
    </submittedName>
</protein>
<dbReference type="EMBL" id="CADCXU010021776">
    <property type="protein sequence ID" value="CAB0009405.1"/>
    <property type="molecule type" value="Genomic_DNA"/>
</dbReference>
<dbReference type="AlphaFoldDB" id="A0A6H5H232"/>
<keyword evidence="4" id="KW-1185">Reference proteome</keyword>
<evidence type="ECO:0000313" key="4">
    <source>
        <dbReference type="Proteomes" id="UP000479000"/>
    </source>
</evidence>
<reference evidence="2 4" key="1">
    <citation type="submission" date="2020-02" db="EMBL/GenBank/DDBJ databases">
        <authorList>
            <person name="Ferguson B K."/>
        </authorList>
    </citation>
    <scope>NUCLEOTIDE SEQUENCE [LARGE SCALE GENOMIC DNA]</scope>
</reference>